<proteinExistence type="predicted"/>
<dbReference type="InterPro" id="IPR054381">
    <property type="entry name" value="CydS"/>
</dbReference>
<comment type="caution">
    <text evidence="2">The sequence shown here is derived from an EMBL/GenBank/DDBJ whole genome shotgun (WGS) entry which is preliminary data.</text>
</comment>
<keyword evidence="1" id="KW-0812">Transmembrane</keyword>
<evidence type="ECO:0000313" key="3">
    <source>
        <dbReference type="Proteomes" id="UP001597040"/>
    </source>
</evidence>
<accession>A0ABW3LQ32</accession>
<dbReference type="Proteomes" id="UP001597040">
    <property type="component" value="Unassembled WGS sequence"/>
</dbReference>
<dbReference type="Pfam" id="PF22282">
    <property type="entry name" value="CydS"/>
    <property type="match status" value="1"/>
</dbReference>
<protein>
    <submittedName>
        <fullName evidence="2">Uncharacterized protein</fullName>
    </submittedName>
</protein>
<gene>
    <name evidence="2" type="ORF">ACFQ3N_19265</name>
</gene>
<dbReference type="RefSeq" id="WP_390364673.1">
    <property type="nucleotide sequence ID" value="NZ_JBHTKJ010000073.1"/>
</dbReference>
<keyword evidence="3" id="KW-1185">Reference proteome</keyword>
<keyword evidence="1" id="KW-0472">Membrane</keyword>
<name>A0ABW3LQ32_9BACI</name>
<reference evidence="3" key="1">
    <citation type="journal article" date="2019" name="Int. J. Syst. Evol. Microbiol.">
        <title>The Global Catalogue of Microorganisms (GCM) 10K type strain sequencing project: providing services to taxonomists for standard genome sequencing and annotation.</title>
        <authorList>
            <consortium name="The Broad Institute Genomics Platform"/>
            <consortium name="The Broad Institute Genome Sequencing Center for Infectious Disease"/>
            <person name="Wu L."/>
            <person name="Ma J."/>
        </authorList>
    </citation>
    <scope>NUCLEOTIDE SEQUENCE [LARGE SCALE GENOMIC DNA]</scope>
    <source>
        <strain evidence="3">CCUG 56754</strain>
    </source>
</reference>
<evidence type="ECO:0000256" key="1">
    <source>
        <dbReference type="SAM" id="Phobius"/>
    </source>
</evidence>
<dbReference type="EMBL" id="JBHTKJ010000073">
    <property type="protein sequence ID" value="MFD1040521.1"/>
    <property type="molecule type" value="Genomic_DNA"/>
</dbReference>
<sequence length="38" mass="4157">MNDFFIFIAPPLVLIGSIALAFWAALKDGAVVESQEDF</sequence>
<evidence type="ECO:0000313" key="2">
    <source>
        <dbReference type="EMBL" id="MFD1040521.1"/>
    </source>
</evidence>
<feature type="transmembrane region" description="Helical" evidence="1">
    <location>
        <begin position="6"/>
        <end position="26"/>
    </location>
</feature>
<organism evidence="2 3">
    <name type="scientific">Virgibacillus byunsanensis</name>
    <dbReference type="NCBI Taxonomy" id="570945"/>
    <lineage>
        <taxon>Bacteria</taxon>
        <taxon>Bacillati</taxon>
        <taxon>Bacillota</taxon>
        <taxon>Bacilli</taxon>
        <taxon>Bacillales</taxon>
        <taxon>Bacillaceae</taxon>
        <taxon>Virgibacillus</taxon>
    </lineage>
</organism>
<keyword evidence="1" id="KW-1133">Transmembrane helix</keyword>